<reference evidence="9 10" key="1">
    <citation type="submission" date="2019-01" db="EMBL/GenBank/DDBJ databases">
        <title>Egibacter rhizosphaerae EGI 80759T.</title>
        <authorList>
            <person name="Chen D.-D."/>
            <person name="Tian Y."/>
            <person name="Jiao J.-Y."/>
            <person name="Zhang X.-T."/>
            <person name="Zhang Y.-G."/>
            <person name="Zhang Y."/>
            <person name="Xiao M."/>
            <person name="Shu W.-S."/>
            <person name="Li W.-J."/>
        </authorList>
    </citation>
    <scope>NUCLEOTIDE SEQUENCE [LARGE SCALE GENOMIC DNA]</scope>
    <source>
        <strain evidence="9 10">EGI 80759</strain>
    </source>
</reference>
<dbReference type="OrthoDB" id="9781053at2"/>
<dbReference type="InterPro" id="IPR026564">
    <property type="entry name" value="Transcrip_reg_TACO1-like_dom3"/>
</dbReference>
<dbReference type="Gene3D" id="1.10.10.200">
    <property type="match status" value="1"/>
</dbReference>
<gene>
    <name evidence="9" type="ORF">ER308_19085</name>
</gene>
<proteinExistence type="inferred from homology"/>
<dbReference type="PANTHER" id="PTHR12532">
    <property type="entry name" value="TRANSLATIONAL ACTIVATOR OF CYTOCHROME C OXIDASE 1"/>
    <property type="match status" value="1"/>
</dbReference>
<name>A0A411YJT9_9ACTN</name>
<dbReference type="InterPro" id="IPR048300">
    <property type="entry name" value="TACO1_YebC-like_2nd/3rd_dom"/>
</dbReference>
<keyword evidence="4 6" id="KW-0238">DNA-binding</keyword>
<protein>
    <recommendedName>
        <fullName evidence="6">Probable transcriptional regulatory protein ER308_19085</fullName>
    </recommendedName>
</protein>
<comment type="similarity">
    <text evidence="1 6">Belongs to the TACO1 family.</text>
</comment>
<dbReference type="Gene3D" id="3.30.70.980">
    <property type="match status" value="2"/>
</dbReference>
<sequence>MAGHSKWANIKHKKSAQDARRGKLFARLIRAIEAAARQGGADPDANPTLATAIQKAKDNSVPKDNIERALKRAAGKEGGGAEYEYVYYEGYAPSGVAVYVECLTDNKNRATNDVRTAFNKNGGNLADAGAVSYLFARTGLVLVPADQVEEDDILLAALDAGISEVSLDDSTYTVRTEPQDLQPVRAALEEAGIPVPSSEVTQVPSVIVPVEDEDGARQVLRLVDALEDCDDVQNVYTNFDIPERVLEVVA</sequence>
<dbReference type="InterPro" id="IPR049083">
    <property type="entry name" value="TACO1_YebC_N"/>
</dbReference>
<comment type="subcellular location">
    <subcellularLocation>
        <location evidence="6">Cytoplasm</location>
    </subcellularLocation>
</comment>
<evidence type="ECO:0000313" key="10">
    <source>
        <dbReference type="Proteomes" id="UP000291469"/>
    </source>
</evidence>
<evidence type="ECO:0000259" key="8">
    <source>
        <dbReference type="Pfam" id="PF20772"/>
    </source>
</evidence>
<evidence type="ECO:0000256" key="4">
    <source>
        <dbReference type="ARBA" id="ARBA00023125"/>
    </source>
</evidence>
<dbReference type="AlphaFoldDB" id="A0A411YJT9"/>
<dbReference type="NCBIfam" id="TIGR01033">
    <property type="entry name" value="YebC/PmpR family DNA-binding transcriptional regulator"/>
    <property type="match status" value="1"/>
</dbReference>
<keyword evidence="3 6" id="KW-0805">Transcription regulation</keyword>
<dbReference type="GO" id="GO:0005829">
    <property type="term" value="C:cytosol"/>
    <property type="evidence" value="ECO:0007669"/>
    <property type="project" value="TreeGrafter"/>
</dbReference>
<feature type="domain" description="TACO1/YebC-like N-terminal" evidence="8">
    <location>
        <begin position="5"/>
        <end position="76"/>
    </location>
</feature>
<evidence type="ECO:0000256" key="3">
    <source>
        <dbReference type="ARBA" id="ARBA00023015"/>
    </source>
</evidence>
<dbReference type="InterPro" id="IPR017856">
    <property type="entry name" value="Integrase-like_N"/>
</dbReference>
<dbReference type="Pfam" id="PF20772">
    <property type="entry name" value="TACO1_YebC_N"/>
    <property type="match status" value="1"/>
</dbReference>
<dbReference type="Proteomes" id="UP000291469">
    <property type="component" value="Chromosome"/>
</dbReference>
<dbReference type="SUPFAM" id="SSF75625">
    <property type="entry name" value="YebC-like"/>
    <property type="match status" value="1"/>
</dbReference>
<dbReference type="KEGG" id="erz:ER308_19085"/>
<accession>A0A411YJT9</accession>
<dbReference type="NCBIfam" id="NF001030">
    <property type="entry name" value="PRK00110.1"/>
    <property type="match status" value="1"/>
</dbReference>
<dbReference type="NCBIfam" id="NF009044">
    <property type="entry name" value="PRK12378.1"/>
    <property type="match status" value="1"/>
</dbReference>
<evidence type="ECO:0000256" key="1">
    <source>
        <dbReference type="ARBA" id="ARBA00008724"/>
    </source>
</evidence>
<dbReference type="GO" id="GO:0006355">
    <property type="term" value="P:regulation of DNA-templated transcription"/>
    <property type="evidence" value="ECO:0007669"/>
    <property type="project" value="UniProtKB-UniRule"/>
</dbReference>
<evidence type="ECO:0000259" key="7">
    <source>
        <dbReference type="Pfam" id="PF01709"/>
    </source>
</evidence>
<evidence type="ECO:0000313" key="9">
    <source>
        <dbReference type="EMBL" id="QBI21464.1"/>
    </source>
</evidence>
<dbReference type="Pfam" id="PF01709">
    <property type="entry name" value="Transcrip_reg"/>
    <property type="match status" value="1"/>
</dbReference>
<dbReference type="GO" id="GO:0003677">
    <property type="term" value="F:DNA binding"/>
    <property type="evidence" value="ECO:0007669"/>
    <property type="project" value="UniProtKB-UniRule"/>
</dbReference>
<keyword evidence="10" id="KW-1185">Reference proteome</keyword>
<feature type="domain" description="TACO1/YebC-like second and third" evidence="7">
    <location>
        <begin position="83"/>
        <end position="239"/>
    </location>
</feature>
<dbReference type="HAMAP" id="MF_00693">
    <property type="entry name" value="Transcrip_reg_TACO1"/>
    <property type="match status" value="1"/>
</dbReference>
<dbReference type="InterPro" id="IPR029072">
    <property type="entry name" value="YebC-like"/>
</dbReference>
<dbReference type="PANTHER" id="PTHR12532:SF6">
    <property type="entry name" value="TRANSCRIPTIONAL REGULATORY PROTEIN YEBC-RELATED"/>
    <property type="match status" value="1"/>
</dbReference>
<organism evidence="9 10">
    <name type="scientific">Egibacter rhizosphaerae</name>
    <dbReference type="NCBI Taxonomy" id="1670831"/>
    <lineage>
        <taxon>Bacteria</taxon>
        <taxon>Bacillati</taxon>
        <taxon>Actinomycetota</taxon>
        <taxon>Nitriliruptoria</taxon>
        <taxon>Egibacterales</taxon>
        <taxon>Egibacteraceae</taxon>
        <taxon>Egibacter</taxon>
    </lineage>
</organism>
<dbReference type="EMBL" id="CP036402">
    <property type="protein sequence ID" value="QBI21464.1"/>
    <property type="molecule type" value="Genomic_DNA"/>
</dbReference>
<evidence type="ECO:0000256" key="5">
    <source>
        <dbReference type="ARBA" id="ARBA00023163"/>
    </source>
</evidence>
<evidence type="ECO:0000256" key="6">
    <source>
        <dbReference type="HAMAP-Rule" id="MF_00693"/>
    </source>
</evidence>
<dbReference type="InterPro" id="IPR002876">
    <property type="entry name" value="Transcrip_reg_TACO1-like"/>
</dbReference>
<evidence type="ECO:0000256" key="2">
    <source>
        <dbReference type="ARBA" id="ARBA00022490"/>
    </source>
</evidence>
<dbReference type="RefSeq" id="WP_131156456.1">
    <property type="nucleotide sequence ID" value="NZ_CP036402.1"/>
</dbReference>
<keyword evidence="2 6" id="KW-0963">Cytoplasm</keyword>
<keyword evidence="5 6" id="KW-0804">Transcription</keyword>
<dbReference type="FunFam" id="1.10.10.200:FF:000002">
    <property type="entry name" value="Probable transcriptional regulatory protein CLM62_37755"/>
    <property type="match status" value="1"/>
</dbReference>